<feature type="compositionally biased region" description="Polar residues" evidence="1">
    <location>
        <begin position="33"/>
        <end position="47"/>
    </location>
</feature>
<accession>A0ABY4M402</accession>
<evidence type="ECO:0000256" key="1">
    <source>
        <dbReference type="SAM" id="MobiDB-lite"/>
    </source>
</evidence>
<protein>
    <recommendedName>
        <fullName evidence="4">Protein NO VEIN C-terminal domain-containing protein</fullName>
    </recommendedName>
</protein>
<organism evidence="2 3">
    <name type="scientific">Streptomyces halobius</name>
    <dbReference type="NCBI Taxonomy" id="2879846"/>
    <lineage>
        <taxon>Bacteria</taxon>
        <taxon>Bacillati</taxon>
        <taxon>Actinomycetota</taxon>
        <taxon>Actinomycetes</taxon>
        <taxon>Kitasatosporales</taxon>
        <taxon>Streptomycetaceae</taxon>
        <taxon>Streptomyces</taxon>
    </lineage>
</organism>
<feature type="region of interest" description="Disordered" evidence="1">
    <location>
        <begin position="33"/>
        <end position="52"/>
    </location>
</feature>
<evidence type="ECO:0000313" key="3">
    <source>
        <dbReference type="Proteomes" id="UP000830115"/>
    </source>
</evidence>
<sequence length="255" mass="27152">MRLELAEERVAQDQAATDAKRAQRLAALETEVKTVQNKAGSRPTASASLPPATVRPAPAVPFLEPRKFVDPAALRITGIRRTAQAQPSAGGVSGAGRGAPARGRLAPPAHAPAVPAPRPVPPAPNTDRQERVALDLLRKVQGTEQEPEWLRDLRHQHGVGADAVDKLDRFYELKTTYGPEQDTVTLTAKECERAASGAEFFLVVVSGLAADSDPVLRLVPDPLHQLGICPNGSVMLTGIKQSGSLIVEFGAREQP</sequence>
<keyword evidence="3" id="KW-1185">Reference proteome</keyword>
<feature type="compositionally biased region" description="Pro residues" evidence="1">
    <location>
        <begin position="114"/>
        <end position="124"/>
    </location>
</feature>
<name>A0ABY4M402_9ACTN</name>
<evidence type="ECO:0008006" key="4">
    <source>
        <dbReference type="Google" id="ProtNLM"/>
    </source>
</evidence>
<dbReference type="EMBL" id="CP086322">
    <property type="protein sequence ID" value="UQA92495.1"/>
    <property type="molecule type" value="Genomic_DNA"/>
</dbReference>
<reference evidence="2" key="1">
    <citation type="submission" date="2021-10" db="EMBL/GenBank/DDBJ databases">
        <title>Streptomyces nigrumlapis sp.nov.,an antimicrobial producing actinobacterium isolated from Black Gobi rocks.</title>
        <authorList>
            <person name="Wen Y."/>
            <person name="Zhang W."/>
            <person name="Liu X.G."/>
        </authorList>
    </citation>
    <scope>NUCLEOTIDE SEQUENCE</scope>
    <source>
        <strain evidence="2">ST13-2-2</strain>
    </source>
</reference>
<feature type="compositionally biased region" description="Low complexity" evidence="1">
    <location>
        <begin position="98"/>
        <end position="113"/>
    </location>
</feature>
<evidence type="ECO:0000313" key="2">
    <source>
        <dbReference type="EMBL" id="UQA92495.1"/>
    </source>
</evidence>
<proteinExistence type="predicted"/>
<feature type="region of interest" description="Disordered" evidence="1">
    <location>
        <begin position="81"/>
        <end position="126"/>
    </location>
</feature>
<gene>
    <name evidence="2" type="ORF">K9S39_12210</name>
</gene>
<dbReference type="RefSeq" id="WP_248863357.1">
    <property type="nucleotide sequence ID" value="NZ_CP086322.1"/>
</dbReference>
<dbReference type="Proteomes" id="UP000830115">
    <property type="component" value="Chromosome"/>
</dbReference>